<dbReference type="GO" id="GO:0005886">
    <property type="term" value="C:plasma membrane"/>
    <property type="evidence" value="ECO:0007669"/>
    <property type="project" value="UniProtKB-SubCell"/>
</dbReference>
<feature type="domain" description="ABC3 transporter permease C-terminal" evidence="8">
    <location>
        <begin position="310"/>
        <end position="424"/>
    </location>
</feature>
<evidence type="ECO:0000313" key="10">
    <source>
        <dbReference type="EMBL" id="AIQ58657.1"/>
    </source>
</evidence>
<sequence length="432" mass="46158">MFVRMLAKAFTVGFKGKILLIVTIAFGASLATAMLNVSLDVGDKMNRELKTYGANLQVLPKMDALPAEIDGVDFNPLADREFIDEQELPKIKTIFWAYNIVAFTPYLEASANLDNVNHPVAVVGTWFNKDLDLPTGEQINTGIRQLKTWWQVDGDWVKDDDGSTALVGSALAGQLGLTPGQTVDVNIEAGGVSKRVPLKVAGILSGGGTDDDKIFVSLSTLQQTTGLAGKVGRVEVSALTTPENELARRAALNPDRLSAKDYETWYCTAYVSAIAYQIEKALPGTEAKVIRQVAESEGMILTKIQLLMFILTAAALISSGLGISGLMTTKVLERSKEIGLMKALGAQSSAVLLLFVMEAVISGLAGGLLGYGAGLGFAQIIDRTVFDTSLSFKGLVLPLVLLLSVLLTLAGSFSAMRMVIRLQPANVMRGGR</sequence>
<protein>
    <submittedName>
        <fullName evidence="10">ABC transporter permease</fullName>
    </submittedName>
</protein>
<evidence type="ECO:0000259" key="8">
    <source>
        <dbReference type="Pfam" id="PF02687"/>
    </source>
</evidence>
<evidence type="ECO:0000256" key="6">
    <source>
        <dbReference type="ARBA" id="ARBA00038076"/>
    </source>
</evidence>
<feature type="domain" description="MacB-like periplasmic core" evidence="9">
    <location>
        <begin position="19"/>
        <end position="228"/>
    </location>
</feature>
<name>A0A089LCR9_PAEBO</name>
<keyword evidence="11" id="KW-1185">Reference proteome</keyword>
<evidence type="ECO:0000256" key="7">
    <source>
        <dbReference type="SAM" id="Phobius"/>
    </source>
</evidence>
<evidence type="ECO:0000259" key="9">
    <source>
        <dbReference type="Pfam" id="PF12704"/>
    </source>
</evidence>
<dbReference type="AlphaFoldDB" id="A0A089LCR9"/>
<accession>A0A089LCR9</accession>
<dbReference type="PANTHER" id="PTHR30572:SF4">
    <property type="entry name" value="ABC TRANSPORTER PERMEASE YTRF"/>
    <property type="match status" value="1"/>
</dbReference>
<evidence type="ECO:0000256" key="4">
    <source>
        <dbReference type="ARBA" id="ARBA00022989"/>
    </source>
</evidence>
<keyword evidence="4 7" id="KW-1133">Transmembrane helix</keyword>
<dbReference type="Proteomes" id="UP000029518">
    <property type="component" value="Chromosome"/>
</dbReference>
<dbReference type="PANTHER" id="PTHR30572">
    <property type="entry name" value="MEMBRANE COMPONENT OF TRANSPORTER-RELATED"/>
    <property type="match status" value="1"/>
</dbReference>
<dbReference type="InterPro" id="IPR025857">
    <property type="entry name" value="MacB_PCD"/>
</dbReference>
<gene>
    <name evidence="10" type="ORF">PBOR_18180</name>
</gene>
<evidence type="ECO:0000256" key="2">
    <source>
        <dbReference type="ARBA" id="ARBA00022475"/>
    </source>
</evidence>
<dbReference type="Pfam" id="PF12704">
    <property type="entry name" value="MacB_PCD"/>
    <property type="match status" value="1"/>
</dbReference>
<dbReference type="GO" id="GO:0022857">
    <property type="term" value="F:transmembrane transporter activity"/>
    <property type="evidence" value="ECO:0007669"/>
    <property type="project" value="TreeGrafter"/>
</dbReference>
<comment type="subcellular location">
    <subcellularLocation>
        <location evidence="1">Cell membrane</location>
        <topology evidence="1">Multi-pass membrane protein</topology>
    </subcellularLocation>
</comment>
<feature type="transmembrane region" description="Helical" evidence="7">
    <location>
        <begin position="395"/>
        <end position="420"/>
    </location>
</feature>
<dbReference type="OrthoDB" id="9770099at2"/>
<dbReference type="EMBL" id="CP009285">
    <property type="protein sequence ID" value="AIQ58657.1"/>
    <property type="molecule type" value="Genomic_DNA"/>
</dbReference>
<dbReference type="RefSeq" id="WP_042213781.1">
    <property type="nucleotide sequence ID" value="NZ_CP009285.1"/>
</dbReference>
<keyword evidence="2" id="KW-1003">Cell membrane</keyword>
<comment type="similarity">
    <text evidence="6">Belongs to the ABC-4 integral membrane protein family.</text>
</comment>
<dbReference type="KEGG" id="pbd:PBOR_18180"/>
<reference evidence="10" key="1">
    <citation type="submission" date="2014-08" db="EMBL/GenBank/DDBJ databases">
        <title>Comparative genomics of the Paenibacillus odorifer group.</title>
        <authorList>
            <person name="den Bakker H.C."/>
            <person name="Tsai Y.-C.Y.-C."/>
            <person name="Martin N."/>
            <person name="Korlach J."/>
            <person name="Wiedmann M."/>
        </authorList>
    </citation>
    <scope>NUCLEOTIDE SEQUENCE [LARGE SCALE GENOMIC DNA]</scope>
    <source>
        <strain evidence="10">DSM 13188</strain>
    </source>
</reference>
<keyword evidence="5 7" id="KW-0472">Membrane</keyword>
<organism evidence="10 11">
    <name type="scientific">Paenibacillus borealis</name>
    <dbReference type="NCBI Taxonomy" id="160799"/>
    <lineage>
        <taxon>Bacteria</taxon>
        <taxon>Bacillati</taxon>
        <taxon>Bacillota</taxon>
        <taxon>Bacilli</taxon>
        <taxon>Bacillales</taxon>
        <taxon>Paenibacillaceae</taxon>
        <taxon>Paenibacillus</taxon>
    </lineage>
</organism>
<dbReference type="InterPro" id="IPR050250">
    <property type="entry name" value="Macrolide_Exporter_MacB"/>
</dbReference>
<keyword evidence="3 7" id="KW-0812">Transmembrane</keyword>
<proteinExistence type="inferred from homology"/>
<dbReference type="HOGENOM" id="CLU_000604_8_4_9"/>
<evidence type="ECO:0000256" key="1">
    <source>
        <dbReference type="ARBA" id="ARBA00004651"/>
    </source>
</evidence>
<evidence type="ECO:0000313" key="11">
    <source>
        <dbReference type="Proteomes" id="UP000029518"/>
    </source>
</evidence>
<feature type="transmembrane region" description="Helical" evidence="7">
    <location>
        <begin position="350"/>
        <end position="375"/>
    </location>
</feature>
<dbReference type="Pfam" id="PF02687">
    <property type="entry name" value="FtsX"/>
    <property type="match status" value="1"/>
</dbReference>
<evidence type="ECO:0000256" key="5">
    <source>
        <dbReference type="ARBA" id="ARBA00023136"/>
    </source>
</evidence>
<evidence type="ECO:0000256" key="3">
    <source>
        <dbReference type="ARBA" id="ARBA00022692"/>
    </source>
</evidence>
<dbReference type="InterPro" id="IPR003838">
    <property type="entry name" value="ABC3_permease_C"/>
</dbReference>
<feature type="transmembrane region" description="Helical" evidence="7">
    <location>
        <begin position="306"/>
        <end position="329"/>
    </location>
</feature>